<evidence type="ECO:0000313" key="3">
    <source>
        <dbReference type="Proteomes" id="UP001286456"/>
    </source>
</evidence>
<protein>
    <submittedName>
        <fullName evidence="2">Uncharacterized protein</fullName>
    </submittedName>
</protein>
<comment type="caution">
    <text evidence="2">The sequence shown here is derived from an EMBL/GenBank/DDBJ whole genome shotgun (WGS) entry which is preliminary data.</text>
</comment>
<reference evidence="2" key="1">
    <citation type="journal article" date="2023" name="Mol. Phylogenet. Evol.">
        <title>Genome-scale phylogeny and comparative genomics of the fungal order Sordariales.</title>
        <authorList>
            <person name="Hensen N."/>
            <person name="Bonometti L."/>
            <person name="Westerberg I."/>
            <person name="Brannstrom I.O."/>
            <person name="Guillou S."/>
            <person name="Cros-Aarteil S."/>
            <person name="Calhoun S."/>
            <person name="Haridas S."/>
            <person name="Kuo A."/>
            <person name="Mondo S."/>
            <person name="Pangilinan J."/>
            <person name="Riley R."/>
            <person name="LaButti K."/>
            <person name="Andreopoulos B."/>
            <person name="Lipzen A."/>
            <person name="Chen C."/>
            <person name="Yan M."/>
            <person name="Daum C."/>
            <person name="Ng V."/>
            <person name="Clum A."/>
            <person name="Steindorff A."/>
            <person name="Ohm R.A."/>
            <person name="Martin F."/>
            <person name="Silar P."/>
            <person name="Natvig D.O."/>
            <person name="Lalanne C."/>
            <person name="Gautier V."/>
            <person name="Ament-Velasquez S.L."/>
            <person name="Kruys A."/>
            <person name="Hutchinson M.I."/>
            <person name="Powell A.J."/>
            <person name="Barry K."/>
            <person name="Miller A.N."/>
            <person name="Grigoriev I.V."/>
            <person name="Debuchy R."/>
            <person name="Gladieux P."/>
            <person name="Hiltunen Thoren M."/>
            <person name="Johannesson H."/>
        </authorList>
    </citation>
    <scope>NUCLEOTIDE SEQUENCE</scope>
    <source>
        <strain evidence="2">SMH4131-1</strain>
    </source>
</reference>
<accession>A0AAE0MM20</accession>
<organism evidence="2 3">
    <name type="scientific">Cercophora scortea</name>
    <dbReference type="NCBI Taxonomy" id="314031"/>
    <lineage>
        <taxon>Eukaryota</taxon>
        <taxon>Fungi</taxon>
        <taxon>Dikarya</taxon>
        <taxon>Ascomycota</taxon>
        <taxon>Pezizomycotina</taxon>
        <taxon>Sordariomycetes</taxon>
        <taxon>Sordariomycetidae</taxon>
        <taxon>Sordariales</taxon>
        <taxon>Lasiosphaeriaceae</taxon>
        <taxon>Cercophora</taxon>
    </lineage>
</organism>
<gene>
    <name evidence="2" type="ORF">B0T19DRAFT_76298</name>
</gene>
<dbReference type="EMBL" id="JAUEPO010000001">
    <property type="protein sequence ID" value="KAK3337502.1"/>
    <property type="molecule type" value="Genomic_DNA"/>
</dbReference>
<reference evidence="2" key="2">
    <citation type="submission" date="2023-06" db="EMBL/GenBank/DDBJ databases">
        <authorList>
            <consortium name="Lawrence Berkeley National Laboratory"/>
            <person name="Haridas S."/>
            <person name="Hensen N."/>
            <person name="Bonometti L."/>
            <person name="Westerberg I."/>
            <person name="Brannstrom I.O."/>
            <person name="Guillou S."/>
            <person name="Cros-Aarteil S."/>
            <person name="Calhoun S."/>
            <person name="Kuo A."/>
            <person name="Mondo S."/>
            <person name="Pangilinan J."/>
            <person name="Riley R."/>
            <person name="Labutti K."/>
            <person name="Andreopoulos B."/>
            <person name="Lipzen A."/>
            <person name="Chen C."/>
            <person name="Yanf M."/>
            <person name="Daum C."/>
            <person name="Ng V."/>
            <person name="Clum A."/>
            <person name="Steindorff A."/>
            <person name="Ohm R."/>
            <person name="Martin F."/>
            <person name="Silar P."/>
            <person name="Natvig D."/>
            <person name="Lalanne C."/>
            <person name="Gautier V."/>
            <person name="Ament-Velasquez S.L."/>
            <person name="Kruys A."/>
            <person name="Hutchinson M.I."/>
            <person name="Powell A.J."/>
            <person name="Barry K."/>
            <person name="Miller A.N."/>
            <person name="Grigoriev I.V."/>
            <person name="Debuchy R."/>
            <person name="Gladieux P."/>
            <person name="Thoren M.H."/>
            <person name="Johannesson H."/>
        </authorList>
    </citation>
    <scope>NUCLEOTIDE SEQUENCE</scope>
    <source>
        <strain evidence="2">SMH4131-1</strain>
    </source>
</reference>
<dbReference type="AlphaFoldDB" id="A0AAE0MM20"/>
<proteinExistence type="predicted"/>
<dbReference type="Proteomes" id="UP001286456">
    <property type="component" value="Unassembled WGS sequence"/>
</dbReference>
<keyword evidence="3" id="KW-1185">Reference proteome</keyword>
<evidence type="ECO:0000256" key="1">
    <source>
        <dbReference type="SAM" id="MobiDB-lite"/>
    </source>
</evidence>
<sequence length="186" mass="20866">MLCQDAKTLNPRSLLLRLRRVSASGCGDSISRAATAYTTLGRWEVGSARRRRRWRWRWRWDRPLAQWLLLFDSSCPRPVVARTTNVGGHWWAMGSGRGGGPCPVWCHGRERGARLSLWSRGAVERALVPSSAQLSPATHPPQTPGNPVSFPASSSEEKGAICFFRAEIAPRGREDVEYRTRIARDD</sequence>
<feature type="region of interest" description="Disordered" evidence="1">
    <location>
        <begin position="131"/>
        <end position="154"/>
    </location>
</feature>
<evidence type="ECO:0000313" key="2">
    <source>
        <dbReference type="EMBL" id="KAK3337502.1"/>
    </source>
</evidence>
<name>A0AAE0MM20_9PEZI</name>